<keyword evidence="1" id="KW-1133">Transmembrane helix</keyword>
<keyword evidence="1" id="KW-0812">Transmembrane</keyword>
<evidence type="ECO:0008006" key="4">
    <source>
        <dbReference type="Google" id="ProtNLM"/>
    </source>
</evidence>
<proteinExistence type="predicted"/>
<dbReference type="EMBL" id="FOGO01000003">
    <property type="protein sequence ID" value="SER65559.1"/>
    <property type="molecule type" value="Genomic_DNA"/>
</dbReference>
<name>A0A1H9R0G6_9ACTN</name>
<evidence type="ECO:0000313" key="3">
    <source>
        <dbReference type="Proteomes" id="UP000182841"/>
    </source>
</evidence>
<protein>
    <recommendedName>
        <fullName evidence="4">Cytochrome C oxidase subunit I</fullName>
    </recommendedName>
</protein>
<accession>A0A1H9R0G6</accession>
<evidence type="ECO:0000256" key="1">
    <source>
        <dbReference type="SAM" id="Phobius"/>
    </source>
</evidence>
<gene>
    <name evidence="2" type="ORF">SAMN05421870_103200</name>
</gene>
<dbReference type="Proteomes" id="UP000182841">
    <property type="component" value="Unassembled WGS sequence"/>
</dbReference>
<sequence length="115" mass="12762">MGTGEAPEGEAGGGIRRIEGYLLWQRHLSDARAQAEHAVAPLDWLTGPEREDVVRRVADALADTSRAALRETAQRAVSLRREYEDRYTVLKRRVVGWACCGLAVVSFVNGLLLMR</sequence>
<keyword evidence="1" id="KW-0472">Membrane</keyword>
<feature type="transmembrane region" description="Helical" evidence="1">
    <location>
        <begin position="94"/>
        <end position="114"/>
    </location>
</feature>
<reference evidence="3" key="1">
    <citation type="submission" date="2016-10" db="EMBL/GenBank/DDBJ databases">
        <authorList>
            <person name="Varghese N."/>
            <person name="Submissions S."/>
        </authorList>
    </citation>
    <scope>NUCLEOTIDE SEQUENCE [LARGE SCALE GENOMIC DNA]</scope>
    <source>
        <strain evidence="3">CGMCC 4.6825</strain>
    </source>
</reference>
<organism evidence="2 3">
    <name type="scientific">Streptomyces qinglanensis</name>
    <dbReference type="NCBI Taxonomy" id="943816"/>
    <lineage>
        <taxon>Bacteria</taxon>
        <taxon>Bacillati</taxon>
        <taxon>Actinomycetota</taxon>
        <taxon>Actinomycetes</taxon>
        <taxon>Kitasatosporales</taxon>
        <taxon>Streptomycetaceae</taxon>
        <taxon>Streptomyces</taxon>
    </lineage>
</organism>
<dbReference type="RefSeq" id="WP_074999469.1">
    <property type="nucleotide sequence ID" value="NZ_FOGO01000003.1"/>
</dbReference>
<dbReference type="AlphaFoldDB" id="A0A1H9R0G6"/>
<evidence type="ECO:0000313" key="2">
    <source>
        <dbReference type="EMBL" id="SER65559.1"/>
    </source>
</evidence>
<keyword evidence="3" id="KW-1185">Reference proteome</keyword>